<organism evidence="1 2">
    <name type="scientific">Sterolibacterium denitrificans</name>
    <dbReference type="NCBI Taxonomy" id="157592"/>
    <lineage>
        <taxon>Bacteria</taxon>
        <taxon>Pseudomonadati</taxon>
        <taxon>Pseudomonadota</taxon>
        <taxon>Betaproteobacteria</taxon>
        <taxon>Nitrosomonadales</taxon>
        <taxon>Sterolibacteriaceae</taxon>
        <taxon>Sterolibacterium</taxon>
    </lineage>
</organism>
<proteinExistence type="predicted"/>
<reference evidence="1" key="1">
    <citation type="submission" date="2017-03" db="EMBL/GenBank/DDBJ databases">
        <authorList>
            <consortium name="AG Boll"/>
        </authorList>
    </citation>
    <scope>NUCLEOTIDE SEQUENCE [LARGE SCALE GENOMIC DNA]</scope>
    <source>
        <strain evidence="1">Chol</strain>
    </source>
</reference>
<dbReference type="Pfam" id="PF14907">
    <property type="entry name" value="NTP_transf_5"/>
    <property type="match status" value="1"/>
</dbReference>
<dbReference type="InterPro" id="IPR013783">
    <property type="entry name" value="Ig-like_fold"/>
</dbReference>
<protein>
    <recommendedName>
        <fullName evidence="3">Nucleotidyltransferase family protein</fullName>
    </recommendedName>
</protein>
<gene>
    <name evidence="1" type="ORF">SDENCHOL_10575</name>
</gene>
<dbReference type="Gene3D" id="3.30.460.40">
    <property type="match status" value="1"/>
</dbReference>
<dbReference type="Proteomes" id="UP000242886">
    <property type="component" value="Chromosome SDENCHOL"/>
</dbReference>
<evidence type="ECO:0000313" key="1">
    <source>
        <dbReference type="EMBL" id="SMB22405.1"/>
    </source>
</evidence>
<sequence length="562" mass="64413">MTMLLTCFEDIPTVTRSQQLLLDALMAEPPRDHESFERWVREVDFDRLDYSSLRLVPALFRKYSEHPACAPYRARMKGIYRYFHYRTNLIAADAYQAMHALTAAGVALIVFKGLAIALKYHRDIALRPMGDVDILIRKEDLGKAEGILQDLDWQYRYESSRKPHDLHSHDYINKNKSGLDLHWHSLYESPVAGIDDGLWQRAETLVWQGLSIQIMGPEDLVLTAMINGMRDTQYMKFVYCGWLFDVAAIVRDSPDFDFDWDLVWDEAGRRGLRSKVFAALVLLHQQQPQLLPMATLQGLFASDPELIRQLVLENRTSCLNPARRREINALLDPSPINRLLHCVQPKWSVYRRLARDPSAAKYVRYTTTAEGWVDSLYLHRHALAWLPQLFRFTDPDSRGAGISHRLQGDEGWVTIEPGVLALADQDALPSYGARIELLSPSDKNMRLQVGETGEIALRILNDSPYCWTVRGDSEALYGVSYHLLSEDGALLSWDQPRAHFMNSMDKYVSFVAPGQRLDCRLQVQAPERPGRYRLQLDVVQEFVTWFSGRGCSFPVIGLQVDE</sequence>
<accession>A0A7Z7HQ41</accession>
<evidence type="ECO:0000313" key="2">
    <source>
        <dbReference type="Proteomes" id="UP000242886"/>
    </source>
</evidence>
<dbReference type="InterPro" id="IPR039498">
    <property type="entry name" value="NTP_transf_5"/>
</dbReference>
<dbReference type="RefSeq" id="WP_154715965.1">
    <property type="nucleotide sequence ID" value="NZ_LT837803.1"/>
</dbReference>
<keyword evidence="2" id="KW-1185">Reference proteome</keyword>
<dbReference type="Gene3D" id="2.60.40.10">
    <property type="entry name" value="Immunoglobulins"/>
    <property type="match status" value="1"/>
</dbReference>
<dbReference type="AlphaFoldDB" id="A0A7Z7HQ41"/>
<dbReference type="EMBL" id="LT837803">
    <property type="protein sequence ID" value="SMB22405.1"/>
    <property type="molecule type" value="Genomic_DNA"/>
</dbReference>
<name>A0A7Z7HQ41_9PROT</name>
<evidence type="ECO:0008006" key="3">
    <source>
        <dbReference type="Google" id="ProtNLM"/>
    </source>
</evidence>